<accession>A0ABQ4UF99</accession>
<protein>
    <recommendedName>
        <fullName evidence="2">Terminase large subunit gp17-like C-terminal domain-containing protein</fullName>
    </recommendedName>
</protein>
<dbReference type="Pfam" id="PF03237">
    <property type="entry name" value="Terminase_6N"/>
    <property type="match status" value="1"/>
</dbReference>
<reference evidence="3" key="1">
    <citation type="journal article" date="2021" name="Front. Microbiol.">
        <title>Comprehensive Comparative Genomics and Phenotyping of Methylobacterium Species.</title>
        <authorList>
            <person name="Alessa O."/>
            <person name="Ogura Y."/>
            <person name="Fujitani Y."/>
            <person name="Takami H."/>
            <person name="Hayashi T."/>
            <person name="Sahin N."/>
            <person name="Tani A."/>
        </authorList>
    </citation>
    <scope>NUCLEOTIDE SEQUENCE</scope>
    <source>
        <strain evidence="3">NBRC 15686</strain>
    </source>
</reference>
<keyword evidence="4" id="KW-1185">Reference proteome</keyword>
<evidence type="ECO:0000256" key="1">
    <source>
        <dbReference type="ARBA" id="ARBA00022612"/>
    </source>
</evidence>
<reference evidence="3" key="2">
    <citation type="submission" date="2021-08" db="EMBL/GenBank/DDBJ databases">
        <authorList>
            <person name="Tani A."/>
            <person name="Ola A."/>
            <person name="Ogura Y."/>
            <person name="Katsura K."/>
            <person name="Hayashi T."/>
        </authorList>
    </citation>
    <scope>NUCLEOTIDE SEQUENCE</scope>
    <source>
        <strain evidence="3">NBRC 15686</strain>
    </source>
</reference>
<comment type="caution">
    <text evidence="3">The sequence shown here is derived from an EMBL/GenBank/DDBJ whole genome shotgun (WGS) entry which is preliminary data.</text>
</comment>
<evidence type="ECO:0000259" key="2">
    <source>
        <dbReference type="Pfam" id="PF17289"/>
    </source>
</evidence>
<dbReference type="EMBL" id="BPRC01000011">
    <property type="protein sequence ID" value="GJE65999.1"/>
    <property type="molecule type" value="Genomic_DNA"/>
</dbReference>
<gene>
    <name evidence="3" type="ORF">LNAOJCKE_3213</name>
</gene>
<name>A0ABQ4UF99_9HYPH</name>
<sequence>MARPADHPCPPSISWRCERISRAAMLHSRQRNRTLAFLTRLTPAHLRLLEADWLHLARQDQLPPPGDWTTWAVIGGRGSGKTRTGAEWVRGLAHGDPVFSLEPVERIALVGETFADVRDVMIEGPSGLLALPRLGGPPPVWQPSRRRVVFGNGAVALAFSAEEPDSLRGPQFGAVWSDEVAKWREAETTYDMIQFGLRLGRHPRGLVTTTPRPVPLIRRLIADPRTVVTRSRTADNAANLAPSFLEDVVGRYAGTRLGRQELDGELIEDRPDALWTRDAIERGRVHEAPLLQRIVVAVDPPASSRAGADACGIVAAGLAADGTAYVLADATLEQAAPAIWARAALALYHRLKADALVAEVNQGGEMVVAVLAEADPGVPVATVRATRGKWLRAEPVSLLYAQGRVRHVGPLPALEDEMCAFGPGGLSGGGSPDRLDALVWALTHLMLAPSAEPRIRRL</sequence>
<evidence type="ECO:0000313" key="3">
    <source>
        <dbReference type="EMBL" id="GJE65999.1"/>
    </source>
</evidence>
<dbReference type="InterPro" id="IPR027417">
    <property type="entry name" value="P-loop_NTPase"/>
</dbReference>
<evidence type="ECO:0000313" key="4">
    <source>
        <dbReference type="Proteomes" id="UP001055039"/>
    </source>
</evidence>
<dbReference type="Gene3D" id="3.40.50.300">
    <property type="entry name" value="P-loop containing nucleotide triphosphate hydrolases"/>
    <property type="match status" value="1"/>
</dbReference>
<proteinExistence type="predicted"/>
<feature type="domain" description="Terminase large subunit gp17-like C-terminal" evidence="2">
    <location>
        <begin position="297"/>
        <end position="444"/>
    </location>
</feature>
<dbReference type="Proteomes" id="UP001055039">
    <property type="component" value="Unassembled WGS sequence"/>
</dbReference>
<organism evidence="3 4">
    <name type="scientific">Methylorubrum aminovorans</name>
    <dbReference type="NCBI Taxonomy" id="269069"/>
    <lineage>
        <taxon>Bacteria</taxon>
        <taxon>Pseudomonadati</taxon>
        <taxon>Pseudomonadota</taxon>
        <taxon>Alphaproteobacteria</taxon>
        <taxon>Hyphomicrobiales</taxon>
        <taxon>Methylobacteriaceae</taxon>
        <taxon>Methylorubrum</taxon>
    </lineage>
</organism>
<dbReference type="Pfam" id="PF17289">
    <property type="entry name" value="Terminase_6C"/>
    <property type="match status" value="1"/>
</dbReference>
<keyword evidence="1" id="KW-1188">Viral release from host cell</keyword>
<dbReference type="InterPro" id="IPR035421">
    <property type="entry name" value="Terminase_6C"/>
</dbReference>